<evidence type="ECO:0000256" key="1">
    <source>
        <dbReference type="SAM" id="MobiDB-lite"/>
    </source>
</evidence>
<keyword evidence="3" id="KW-1185">Reference proteome</keyword>
<name>A0A6H0Y4V9_9PEZI</name>
<dbReference type="AlphaFoldDB" id="A0A6H0Y4V9"/>
<evidence type="ECO:0000313" key="2">
    <source>
        <dbReference type="EMBL" id="QIX01878.1"/>
    </source>
</evidence>
<accession>A0A6H0Y4V9</accession>
<feature type="region of interest" description="Disordered" evidence="1">
    <location>
        <begin position="37"/>
        <end position="272"/>
    </location>
</feature>
<feature type="compositionally biased region" description="Basic and acidic residues" evidence="1">
    <location>
        <begin position="261"/>
        <end position="272"/>
    </location>
</feature>
<dbReference type="Proteomes" id="UP000503462">
    <property type="component" value="Chromosome 5"/>
</dbReference>
<feature type="compositionally biased region" description="Low complexity" evidence="1">
    <location>
        <begin position="94"/>
        <end position="105"/>
    </location>
</feature>
<gene>
    <name evidence="2" type="ORF">AMS68_007395</name>
</gene>
<feature type="compositionally biased region" description="Polar residues" evidence="1">
    <location>
        <begin position="196"/>
        <end position="213"/>
    </location>
</feature>
<feature type="compositionally biased region" description="Basic and acidic residues" evidence="1">
    <location>
        <begin position="156"/>
        <end position="166"/>
    </location>
</feature>
<sequence length="272" mass="29598">MEDWTSRKACVSLTLTKPADFDQKERQMRRTARRLRRLRASQGRGYRVLPKSVAEQQDRRDGDEDETAGDDASLTSTGQSEVPPVGTTMRSLSAIADQDQATIDALILGESPPGRDSMVTAGDPQRSAPRSVTALYTDSFKRPTAEEPTIFDCDYPPDKGKKRGLETDTTSDQPRKSAKLQKTSQEMAASAAADITSGTTRDTIMSEESTSHLLSGAPESSIPHYGSNIESEVPNTGPDHEDDEAVISGGDTTDGDEALEREEQLKSESEEE</sequence>
<dbReference type="EMBL" id="CP051143">
    <property type="protein sequence ID" value="QIX01878.1"/>
    <property type="molecule type" value="Genomic_DNA"/>
</dbReference>
<evidence type="ECO:0000313" key="3">
    <source>
        <dbReference type="Proteomes" id="UP000503462"/>
    </source>
</evidence>
<protein>
    <submittedName>
        <fullName evidence="2">Uncharacterized protein</fullName>
    </submittedName>
</protein>
<reference evidence="2 3" key="1">
    <citation type="journal article" date="2016" name="Sci. Rep.">
        <title>Peltaster fructicola genome reveals evolution from an invasive phytopathogen to an ectophytic parasite.</title>
        <authorList>
            <person name="Xu C."/>
            <person name="Chen H."/>
            <person name="Gleason M.L."/>
            <person name="Xu J.R."/>
            <person name="Liu H."/>
            <person name="Zhang R."/>
            <person name="Sun G."/>
        </authorList>
    </citation>
    <scope>NUCLEOTIDE SEQUENCE [LARGE SCALE GENOMIC DNA]</scope>
    <source>
        <strain evidence="2 3">LNHT1506</strain>
    </source>
</reference>
<organism evidence="2 3">
    <name type="scientific">Peltaster fructicola</name>
    <dbReference type="NCBI Taxonomy" id="286661"/>
    <lineage>
        <taxon>Eukaryota</taxon>
        <taxon>Fungi</taxon>
        <taxon>Dikarya</taxon>
        <taxon>Ascomycota</taxon>
        <taxon>Pezizomycotina</taxon>
        <taxon>Dothideomycetes</taxon>
        <taxon>Dothideomycetes incertae sedis</taxon>
        <taxon>Peltaster</taxon>
    </lineage>
</organism>
<proteinExistence type="predicted"/>